<evidence type="ECO:0000256" key="2">
    <source>
        <dbReference type="SAM" id="Phobius"/>
    </source>
</evidence>
<organism evidence="3 4">
    <name type="scientific">Tenacibaculum todarodis</name>
    <dbReference type="NCBI Taxonomy" id="1850252"/>
    <lineage>
        <taxon>Bacteria</taxon>
        <taxon>Pseudomonadati</taxon>
        <taxon>Bacteroidota</taxon>
        <taxon>Flavobacteriia</taxon>
        <taxon>Flavobacteriales</taxon>
        <taxon>Flavobacteriaceae</taxon>
        <taxon>Tenacibaculum</taxon>
    </lineage>
</organism>
<dbReference type="STRING" id="1850252.LPB136_03900"/>
<dbReference type="KEGG" id="ten:LPB136_03900"/>
<protein>
    <submittedName>
        <fullName evidence="3">Uncharacterized protein</fullName>
    </submittedName>
</protein>
<keyword evidence="1" id="KW-0175">Coiled coil</keyword>
<evidence type="ECO:0000313" key="4">
    <source>
        <dbReference type="Proteomes" id="UP000181898"/>
    </source>
</evidence>
<evidence type="ECO:0000313" key="3">
    <source>
        <dbReference type="EMBL" id="APG64560.1"/>
    </source>
</evidence>
<sequence>MKKEKIIPLWKLGLFIILLWILSTVLIKYFFPDWAVSATFGDTFGAINSLFSGLALAGIIYTIYLQKTELSLQREELKYTREELKRTADAQELSNKMMTEQLRINNMPFLQHGTKHQDSSFTQKNSDILVLPEKFDLNISNRSNNEAYDIDCFLILPINSNKYEPDYFVDNFIKEEYKERARIRINKSIYLTSGENYYFTEEIVCDYLPQKKEISISLKDYQIEFDNFNLMIQYRDILNNNYYQMSTFEKNVNYENSYIQTIIEPKIPRVNERFYFASSKNKIPNEIDFIFERFIHSIPNDWFLGVEKNIYKNNWVMKNLNNY</sequence>
<gene>
    <name evidence="3" type="ORF">LPB136_03900</name>
</gene>
<dbReference type="AlphaFoldDB" id="A0A1L3JHE4"/>
<feature type="transmembrane region" description="Helical" evidence="2">
    <location>
        <begin position="43"/>
        <end position="64"/>
    </location>
</feature>
<name>A0A1L3JHE4_9FLAO</name>
<keyword evidence="2" id="KW-0812">Transmembrane</keyword>
<dbReference type="OrthoDB" id="6678638at2"/>
<dbReference type="Proteomes" id="UP000181898">
    <property type="component" value="Chromosome"/>
</dbReference>
<evidence type="ECO:0000256" key="1">
    <source>
        <dbReference type="SAM" id="Coils"/>
    </source>
</evidence>
<reference evidence="3 4" key="1">
    <citation type="submission" date="2016-11" db="EMBL/GenBank/DDBJ databases">
        <title>Tenacibaculum sp. LPB0136, isolated from marine environment.</title>
        <authorList>
            <person name="Kim E."/>
            <person name="Yi H."/>
        </authorList>
    </citation>
    <scope>NUCLEOTIDE SEQUENCE [LARGE SCALE GENOMIC DNA]</scope>
    <source>
        <strain evidence="3 4">LPB0136</strain>
    </source>
</reference>
<keyword evidence="2" id="KW-1133">Transmembrane helix</keyword>
<feature type="transmembrane region" description="Helical" evidence="2">
    <location>
        <begin position="12"/>
        <end position="31"/>
    </location>
</feature>
<proteinExistence type="predicted"/>
<accession>A0A1L3JHE4</accession>
<dbReference type="EMBL" id="CP018155">
    <property type="protein sequence ID" value="APG64560.1"/>
    <property type="molecule type" value="Genomic_DNA"/>
</dbReference>
<keyword evidence="2" id="KW-0472">Membrane</keyword>
<feature type="coiled-coil region" evidence="1">
    <location>
        <begin position="67"/>
        <end position="101"/>
    </location>
</feature>
<keyword evidence="4" id="KW-1185">Reference proteome</keyword>
<dbReference type="RefSeq" id="WP_072554886.1">
    <property type="nucleotide sequence ID" value="NZ_CP018155.1"/>
</dbReference>